<sequence length="130" mass="13841">VQAGPREDFIALFESLVSSYMKPNTGKAVDMVAQDCLALKSMDDITDHLMKEVIGLVPATKYLGAMGMLTTFQSCLKKAGSDMDRAIAAVGGAFKKQLGPLLTKVGLYLSSFFHQLRPSASACIGLHGGE</sequence>
<accession>A0AAV5TBV0</accession>
<dbReference type="AlphaFoldDB" id="A0AAV5TBV0"/>
<dbReference type="Proteomes" id="UP001432027">
    <property type="component" value="Unassembled WGS sequence"/>
</dbReference>
<name>A0AAV5TBV0_9BILA</name>
<reference evidence="1" key="1">
    <citation type="submission" date="2023-10" db="EMBL/GenBank/DDBJ databases">
        <title>Genome assembly of Pristionchus species.</title>
        <authorList>
            <person name="Yoshida K."/>
            <person name="Sommer R.J."/>
        </authorList>
    </citation>
    <scope>NUCLEOTIDE SEQUENCE</scope>
    <source>
        <strain evidence="1">RS0144</strain>
    </source>
</reference>
<gene>
    <name evidence="1" type="ORF">PENTCL1PPCAC_14833</name>
</gene>
<keyword evidence="2" id="KW-1185">Reference proteome</keyword>
<organism evidence="1 2">
    <name type="scientific">Pristionchus entomophagus</name>
    <dbReference type="NCBI Taxonomy" id="358040"/>
    <lineage>
        <taxon>Eukaryota</taxon>
        <taxon>Metazoa</taxon>
        <taxon>Ecdysozoa</taxon>
        <taxon>Nematoda</taxon>
        <taxon>Chromadorea</taxon>
        <taxon>Rhabditida</taxon>
        <taxon>Rhabditina</taxon>
        <taxon>Diplogasteromorpha</taxon>
        <taxon>Diplogasteroidea</taxon>
        <taxon>Neodiplogasteridae</taxon>
        <taxon>Pristionchus</taxon>
    </lineage>
</organism>
<dbReference type="EMBL" id="BTSX01000004">
    <property type="protein sequence ID" value="GMS92658.1"/>
    <property type="molecule type" value="Genomic_DNA"/>
</dbReference>
<evidence type="ECO:0000313" key="2">
    <source>
        <dbReference type="Proteomes" id="UP001432027"/>
    </source>
</evidence>
<feature type="non-terminal residue" evidence="1">
    <location>
        <position position="1"/>
    </location>
</feature>
<evidence type="ECO:0000313" key="1">
    <source>
        <dbReference type="EMBL" id="GMS92658.1"/>
    </source>
</evidence>
<comment type="caution">
    <text evidence="1">The sequence shown here is derived from an EMBL/GenBank/DDBJ whole genome shotgun (WGS) entry which is preliminary data.</text>
</comment>
<proteinExistence type="predicted"/>
<protein>
    <submittedName>
        <fullName evidence="1">Uncharacterized protein</fullName>
    </submittedName>
</protein>